<evidence type="ECO:0000313" key="7">
    <source>
        <dbReference type="EMBL" id="RMI25357.1"/>
    </source>
</evidence>
<sequence>MAGRVLRKSGQQFAAVPLAQQGDQVWIMLLTSRGTGRWVLPKGWAEQDLTGPEVAAKEAFEEAGLMGEVQPDSLGTYCYLKEMPQAQAVPCQVEVFAMWVDQQLDDWPERAQRVRQWFPLSEAATKVQEDDLRLLLESLAKQGRLQRPST</sequence>
<dbReference type="Pfam" id="PF00293">
    <property type="entry name" value="NUDIX"/>
    <property type="match status" value="1"/>
</dbReference>
<dbReference type="InterPro" id="IPR047198">
    <property type="entry name" value="DDP-like_NUDIX"/>
</dbReference>
<accession>A0A3A9JL38</accession>
<dbReference type="GO" id="GO:0046872">
    <property type="term" value="F:metal ion binding"/>
    <property type="evidence" value="ECO:0007669"/>
    <property type="project" value="UniProtKB-KW"/>
</dbReference>
<keyword evidence="8" id="KW-1185">Reference proteome</keyword>
<evidence type="ECO:0000313" key="9">
    <source>
        <dbReference type="Proteomes" id="UP000278036"/>
    </source>
</evidence>
<organism evidence="6 9">
    <name type="scientific">Teichococcus wenyumeiae</name>
    <dbReference type="NCBI Taxonomy" id="2478470"/>
    <lineage>
        <taxon>Bacteria</taxon>
        <taxon>Pseudomonadati</taxon>
        <taxon>Pseudomonadota</taxon>
        <taxon>Alphaproteobacteria</taxon>
        <taxon>Acetobacterales</taxon>
        <taxon>Roseomonadaceae</taxon>
        <taxon>Roseomonas</taxon>
    </lineage>
</organism>
<dbReference type="Proteomes" id="UP000278036">
    <property type="component" value="Unassembled WGS sequence"/>
</dbReference>
<evidence type="ECO:0000256" key="2">
    <source>
        <dbReference type="ARBA" id="ARBA00022723"/>
    </source>
</evidence>
<evidence type="ECO:0000313" key="8">
    <source>
        <dbReference type="Proteomes" id="UP000274097"/>
    </source>
</evidence>
<dbReference type="Gene3D" id="3.90.79.10">
    <property type="entry name" value="Nucleoside Triphosphate Pyrophosphohydrolase"/>
    <property type="match status" value="1"/>
</dbReference>
<gene>
    <name evidence="6" type="ORF">D6Z83_09380</name>
    <name evidence="7" type="ORF">EBE87_09440</name>
</gene>
<protein>
    <submittedName>
        <fullName evidence="6">NUDIX domain-containing protein</fullName>
    </submittedName>
</protein>
<evidence type="ECO:0000256" key="4">
    <source>
        <dbReference type="ARBA" id="ARBA00022842"/>
    </source>
</evidence>
<dbReference type="PANTHER" id="PTHR12629">
    <property type="entry name" value="DIPHOSPHOINOSITOL POLYPHOSPHATE PHOSPHOHYDROLASE"/>
    <property type="match status" value="1"/>
</dbReference>
<comment type="cofactor">
    <cofactor evidence="1">
        <name>Mg(2+)</name>
        <dbReference type="ChEBI" id="CHEBI:18420"/>
    </cofactor>
</comment>
<dbReference type="InterPro" id="IPR015797">
    <property type="entry name" value="NUDIX_hydrolase-like_dom_sf"/>
</dbReference>
<dbReference type="EMBL" id="RFLX01000005">
    <property type="protein sequence ID" value="RMI25357.1"/>
    <property type="molecule type" value="Genomic_DNA"/>
</dbReference>
<dbReference type="PANTHER" id="PTHR12629:SF0">
    <property type="entry name" value="DIPHOSPHOINOSITOL-POLYPHOSPHATE DIPHOSPHATASE"/>
    <property type="match status" value="1"/>
</dbReference>
<evidence type="ECO:0000259" key="5">
    <source>
        <dbReference type="PROSITE" id="PS51462"/>
    </source>
</evidence>
<dbReference type="InParanoid" id="A0A3A9JL38"/>
<dbReference type="PROSITE" id="PS51462">
    <property type="entry name" value="NUDIX"/>
    <property type="match status" value="1"/>
</dbReference>
<keyword evidence="2" id="KW-0479">Metal-binding</keyword>
<evidence type="ECO:0000256" key="3">
    <source>
        <dbReference type="ARBA" id="ARBA00022801"/>
    </source>
</evidence>
<dbReference type="InterPro" id="IPR000086">
    <property type="entry name" value="NUDIX_hydrolase_dom"/>
</dbReference>
<dbReference type="SUPFAM" id="SSF55811">
    <property type="entry name" value="Nudix"/>
    <property type="match status" value="1"/>
</dbReference>
<evidence type="ECO:0000256" key="1">
    <source>
        <dbReference type="ARBA" id="ARBA00001946"/>
    </source>
</evidence>
<reference evidence="6 9" key="1">
    <citation type="submission" date="2018-09" db="EMBL/GenBank/DDBJ databases">
        <title>Roseomonas sp. nov., isolated from feces of Tibetan antelopes in the Qinghai-Tibet plateau, China.</title>
        <authorList>
            <person name="Tian Z."/>
        </authorList>
    </citation>
    <scope>NUCLEOTIDE SEQUENCE [LARGE SCALE GENOMIC DNA]</scope>
    <source>
        <strain evidence="7 8">Z23</strain>
        <strain evidence="6 9">Z24</strain>
    </source>
</reference>
<dbReference type="OrthoDB" id="7066910at2"/>
<comment type="caution">
    <text evidence="6">The sequence shown here is derived from an EMBL/GenBank/DDBJ whole genome shotgun (WGS) entry which is preliminary data.</text>
</comment>
<dbReference type="Proteomes" id="UP000274097">
    <property type="component" value="Unassembled WGS sequence"/>
</dbReference>
<dbReference type="EMBL" id="RAQU01000043">
    <property type="protein sequence ID" value="RKK04434.1"/>
    <property type="molecule type" value="Genomic_DNA"/>
</dbReference>
<evidence type="ECO:0000313" key="6">
    <source>
        <dbReference type="EMBL" id="RKK04434.1"/>
    </source>
</evidence>
<feature type="domain" description="Nudix hydrolase" evidence="5">
    <location>
        <begin position="8"/>
        <end position="140"/>
    </location>
</feature>
<keyword evidence="3" id="KW-0378">Hydrolase</keyword>
<dbReference type="AlphaFoldDB" id="A0A3A9JL38"/>
<dbReference type="GO" id="GO:0016462">
    <property type="term" value="F:pyrophosphatase activity"/>
    <property type="evidence" value="ECO:0007669"/>
    <property type="project" value="InterPro"/>
</dbReference>
<dbReference type="CDD" id="cd04666">
    <property type="entry name" value="NUDIX_DIPP2_like_Nudt4"/>
    <property type="match status" value="1"/>
</dbReference>
<dbReference type="GO" id="GO:0005737">
    <property type="term" value="C:cytoplasm"/>
    <property type="evidence" value="ECO:0007669"/>
    <property type="project" value="TreeGrafter"/>
</dbReference>
<name>A0A3A9JL38_9PROT</name>
<keyword evidence="4" id="KW-0460">Magnesium</keyword>
<proteinExistence type="predicted"/>